<protein>
    <submittedName>
        <fullName evidence="1">Uncharacterized protein</fullName>
    </submittedName>
</protein>
<name>A0A0K1E831_CHOCO</name>
<organism evidence="1 2">
    <name type="scientific">Chondromyces crocatus</name>
    <dbReference type="NCBI Taxonomy" id="52"/>
    <lineage>
        <taxon>Bacteria</taxon>
        <taxon>Pseudomonadati</taxon>
        <taxon>Myxococcota</taxon>
        <taxon>Polyangia</taxon>
        <taxon>Polyangiales</taxon>
        <taxon>Polyangiaceae</taxon>
        <taxon>Chondromyces</taxon>
    </lineage>
</organism>
<dbReference type="OrthoDB" id="5514680at2"/>
<dbReference type="Proteomes" id="UP000067626">
    <property type="component" value="Chromosome"/>
</dbReference>
<evidence type="ECO:0000313" key="1">
    <source>
        <dbReference type="EMBL" id="AKT37020.1"/>
    </source>
</evidence>
<dbReference type="EMBL" id="CP012159">
    <property type="protein sequence ID" value="AKT37020.1"/>
    <property type="molecule type" value="Genomic_DNA"/>
</dbReference>
<gene>
    <name evidence="1" type="ORF">CMC5_011460</name>
</gene>
<accession>A0A0K1E831</accession>
<dbReference type="AlphaFoldDB" id="A0A0K1E831"/>
<keyword evidence="2" id="KW-1185">Reference proteome</keyword>
<evidence type="ECO:0000313" key="2">
    <source>
        <dbReference type="Proteomes" id="UP000067626"/>
    </source>
</evidence>
<dbReference type="RefSeq" id="WP_050429446.1">
    <property type="nucleotide sequence ID" value="NZ_CP012159.1"/>
</dbReference>
<reference evidence="1 2" key="1">
    <citation type="submission" date="2015-07" db="EMBL/GenBank/DDBJ databases">
        <title>Genome analysis of myxobacterium Chondromyces crocatus Cm c5 reveals a high potential for natural compound synthesis and the genetic basis for the loss of fruiting body formation.</title>
        <authorList>
            <person name="Zaburannyi N."/>
            <person name="Bunk B."/>
            <person name="Maier J."/>
            <person name="Overmann J."/>
            <person name="Mueller R."/>
        </authorList>
    </citation>
    <scope>NUCLEOTIDE SEQUENCE [LARGE SCALE GENOMIC DNA]</scope>
    <source>
        <strain evidence="1 2">Cm c5</strain>
    </source>
</reference>
<dbReference type="STRING" id="52.CMC5_011460"/>
<dbReference type="KEGG" id="ccro:CMC5_011460"/>
<sequence length="184" mass="19268">MAEHGRADAVTTVGAALEEVESPRASQVSIEELLSDVPLPAEASPPVALVAAPVGVRVARLLQVTGRVASLSLRGEAGPLEADIAPEVEVELVQDALVNGDSVLVEVGPGIAPLVVGVLQTRRPRELHLRAGTVHIEGDNEVVLRSGRGALRIREDGDIEVVGSRISAASRGLFRIVGRLLRLN</sequence>
<proteinExistence type="predicted"/>